<evidence type="ECO:0000256" key="1">
    <source>
        <dbReference type="ARBA" id="ARBA00008714"/>
    </source>
</evidence>
<evidence type="ECO:0000259" key="7">
    <source>
        <dbReference type="Pfam" id="PF00081"/>
    </source>
</evidence>
<dbReference type="InterPro" id="IPR019832">
    <property type="entry name" value="Mn/Fe_SOD_C"/>
</dbReference>
<evidence type="ECO:0000256" key="6">
    <source>
        <dbReference type="SAM" id="SignalP"/>
    </source>
</evidence>
<keyword evidence="10" id="KW-1185">Reference proteome</keyword>
<dbReference type="PaxDb" id="3055-EDP04856"/>
<evidence type="ECO:0000256" key="3">
    <source>
        <dbReference type="ARBA" id="ARBA00022723"/>
    </source>
</evidence>
<gene>
    <name evidence="9" type="ORF">CHLRE_17g703176v5</name>
</gene>
<feature type="compositionally biased region" description="Pro residues" evidence="5">
    <location>
        <begin position="83"/>
        <end position="94"/>
    </location>
</feature>
<accession>A0A2K3CP36</accession>
<feature type="domain" description="Manganese/iron superoxide dismutase N-terminal" evidence="7">
    <location>
        <begin position="98"/>
        <end position="185"/>
    </location>
</feature>
<dbReference type="InterPro" id="IPR019833">
    <property type="entry name" value="Mn/Fe_SOD_BS"/>
</dbReference>
<dbReference type="InterPro" id="IPR001189">
    <property type="entry name" value="Mn/Fe_SOD"/>
</dbReference>
<dbReference type="AlphaFoldDB" id="A0A2K3CP36"/>
<comment type="similarity">
    <text evidence="1">Belongs to the iron/manganese superoxide dismutase family.</text>
</comment>
<feature type="signal peptide" evidence="6">
    <location>
        <begin position="1"/>
        <end position="34"/>
    </location>
</feature>
<dbReference type="Pfam" id="PF02777">
    <property type="entry name" value="Sod_Fe_C"/>
    <property type="match status" value="1"/>
</dbReference>
<dbReference type="PRINTS" id="PR01703">
    <property type="entry name" value="MNSODISMTASE"/>
</dbReference>
<evidence type="ECO:0000256" key="5">
    <source>
        <dbReference type="SAM" id="MobiDB-lite"/>
    </source>
</evidence>
<sequence length="320" mass="33182">MWHHTPPSPSPCAASLLLAAFLALTAAAAGSVAAAPVGAAATATGGGRRMLLQSYSNGGGSSGSSRSTDGEGGGGLQQQADPSSPPPPPPPAPPSAVSLPPLPYSYDALEPVISSQIMRLHHDTHEGGYAARTGDLVAQLPPDRRNVTQLLTQVGSGFLPAAQETTLRNQGGGLWNHELFWKVMASPGSAPTSRANISPGLQSAIDAAFGSVDAMLARLKASADAVFGSGWAWVCVPTGGGRGGRLQLLATANQDNPLMQVVIKEPCAPILGLDVWEHAYYLQYQAKRADYTKAWQQLINWSAVSSFYAAATTGDLSYNI</sequence>
<dbReference type="SUPFAM" id="SSF46609">
    <property type="entry name" value="Fe,Mn superoxide dismutase (SOD), N-terminal domain"/>
    <property type="match status" value="1"/>
</dbReference>
<dbReference type="Pfam" id="PF00081">
    <property type="entry name" value="Sod_Fe_N"/>
    <property type="match status" value="1"/>
</dbReference>
<evidence type="ECO:0000313" key="9">
    <source>
        <dbReference type="EMBL" id="PNW70040.1"/>
    </source>
</evidence>
<feature type="domain" description="Manganese/iron superoxide dismutase C-terminal" evidence="8">
    <location>
        <begin position="201"/>
        <end position="305"/>
    </location>
</feature>
<dbReference type="PANTHER" id="PTHR43595:SF2">
    <property type="entry name" value="SMALL RIBOSOMAL SUBUNIT PROTEIN MS42"/>
    <property type="match status" value="1"/>
</dbReference>
<dbReference type="KEGG" id="cre:CHLRE_17g703176v5"/>
<organism evidence="9 10">
    <name type="scientific">Chlamydomonas reinhardtii</name>
    <name type="common">Chlamydomonas smithii</name>
    <dbReference type="NCBI Taxonomy" id="3055"/>
    <lineage>
        <taxon>Eukaryota</taxon>
        <taxon>Viridiplantae</taxon>
        <taxon>Chlorophyta</taxon>
        <taxon>core chlorophytes</taxon>
        <taxon>Chlorophyceae</taxon>
        <taxon>CS clade</taxon>
        <taxon>Chlamydomonadales</taxon>
        <taxon>Chlamydomonadaceae</taxon>
        <taxon>Chlamydomonas</taxon>
    </lineage>
</organism>
<dbReference type="SUPFAM" id="SSF54719">
    <property type="entry name" value="Fe,Mn superoxide dismutase (SOD), C-terminal domain"/>
    <property type="match status" value="1"/>
</dbReference>
<dbReference type="Proteomes" id="UP000006906">
    <property type="component" value="Chromosome 17"/>
</dbReference>
<feature type="chain" id="PRO_5014332902" description="superoxide dismutase" evidence="6">
    <location>
        <begin position="35"/>
        <end position="320"/>
    </location>
</feature>
<dbReference type="EMBL" id="CM008978">
    <property type="protein sequence ID" value="PNW70040.1"/>
    <property type="molecule type" value="Genomic_DNA"/>
</dbReference>
<dbReference type="Gene3D" id="1.10.287.990">
    <property type="entry name" value="Fe,Mn superoxide dismutase (SOD) domain"/>
    <property type="match status" value="1"/>
</dbReference>
<dbReference type="GO" id="GO:0005737">
    <property type="term" value="C:cytoplasm"/>
    <property type="evidence" value="ECO:0000318"/>
    <property type="project" value="GO_Central"/>
</dbReference>
<dbReference type="OrthoDB" id="10457383at2759"/>
<keyword evidence="6" id="KW-0732">Signal</keyword>
<protein>
    <recommendedName>
        <fullName evidence="2">superoxide dismutase</fullName>
        <ecNumber evidence="2">1.15.1.1</ecNumber>
    </recommendedName>
</protein>
<dbReference type="RefSeq" id="XP_042914410.1">
    <property type="nucleotide sequence ID" value="XM_043071951.1"/>
</dbReference>
<dbReference type="InterPro" id="IPR019831">
    <property type="entry name" value="Mn/Fe_SOD_N"/>
</dbReference>
<dbReference type="GO" id="GO:0004784">
    <property type="term" value="F:superoxide dismutase activity"/>
    <property type="evidence" value="ECO:0007669"/>
    <property type="project" value="UniProtKB-EC"/>
</dbReference>
<dbReference type="PANTHER" id="PTHR43595">
    <property type="entry name" value="37S RIBOSOMAL PROTEIN S26, MITOCHONDRIAL"/>
    <property type="match status" value="1"/>
</dbReference>
<feature type="region of interest" description="Disordered" evidence="5">
    <location>
        <begin position="52"/>
        <end position="101"/>
    </location>
</feature>
<dbReference type="GeneID" id="5717264"/>
<evidence type="ECO:0000256" key="4">
    <source>
        <dbReference type="ARBA" id="ARBA00023002"/>
    </source>
</evidence>
<keyword evidence="4" id="KW-0560">Oxidoreductase</keyword>
<name>A0A2K3CP36_CHLRE</name>
<evidence type="ECO:0000259" key="8">
    <source>
        <dbReference type="Pfam" id="PF02777"/>
    </source>
</evidence>
<dbReference type="Gene3D" id="3.55.40.20">
    <property type="entry name" value="Iron/manganese superoxide dismutase, C-terminal domain"/>
    <property type="match status" value="1"/>
</dbReference>
<keyword evidence="3" id="KW-0479">Metal-binding</keyword>
<reference evidence="9 10" key="1">
    <citation type="journal article" date="2007" name="Science">
        <title>The Chlamydomonas genome reveals the evolution of key animal and plant functions.</title>
        <authorList>
            <person name="Merchant S.S."/>
            <person name="Prochnik S.E."/>
            <person name="Vallon O."/>
            <person name="Harris E.H."/>
            <person name="Karpowicz S.J."/>
            <person name="Witman G.B."/>
            <person name="Terry A."/>
            <person name="Salamov A."/>
            <person name="Fritz-Laylin L.K."/>
            <person name="Marechal-Drouard L."/>
            <person name="Marshall W.F."/>
            <person name="Qu L.H."/>
            <person name="Nelson D.R."/>
            <person name="Sanderfoot A.A."/>
            <person name="Spalding M.H."/>
            <person name="Kapitonov V.V."/>
            <person name="Ren Q."/>
            <person name="Ferris P."/>
            <person name="Lindquist E."/>
            <person name="Shapiro H."/>
            <person name="Lucas S.M."/>
            <person name="Grimwood J."/>
            <person name="Schmutz J."/>
            <person name="Cardol P."/>
            <person name="Cerutti H."/>
            <person name="Chanfreau G."/>
            <person name="Chen C.L."/>
            <person name="Cognat V."/>
            <person name="Croft M.T."/>
            <person name="Dent R."/>
            <person name="Dutcher S."/>
            <person name="Fernandez E."/>
            <person name="Fukuzawa H."/>
            <person name="Gonzalez-Ballester D."/>
            <person name="Gonzalez-Halphen D."/>
            <person name="Hallmann A."/>
            <person name="Hanikenne M."/>
            <person name="Hippler M."/>
            <person name="Inwood W."/>
            <person name="Jabbari K."/>
            <person name="Kalanon M."/>
            <person name="Kuras R."/>
            <person name="Lefebvre P.A."/>
            <person name="Lemaire S.D."/>
            <person name="Lobanov A.V."/>
            <person name="Lohr M."/>
            <person name="Manuell A."/>
            <person name="Meier I."/>
            <person name="Mets L."/>
            <person name="Mittag M."/>
            <person name="Mittelmeier T."/>
            <person name="Moroney J.V."/>
            <person name="Moseley J."/>
            <person name="Napoli C."/>
            <person name="Nedelcu A.M."/>
            <person name="Niyogi K."/>
            <person name="Novoselov S.V."/>
            <person name="Paulsen I.T."/>
            <person name="Pazour G."/>
            <person name="Purton S."/>
            <person name="Ral J.P."/>
            <person name="Riano-Pachon D.M."/>
            <person name="Riekhof W."/>
            <person name="Rymarquis L."/>
            <person name="Schroda M."/>
            <person name="Stern D."/>
            <person name="Umen J."/>
            <person name="Willows R."/>
            <person name="Wilson N."/>
            <person name="Zimmer S.L."/>
            <person name="Allmer J."/>
            <person name="Balk J."/>
            <person name="Bisova K."/>
            <person name="Chen C.J."/>
            <person name="Elias M."/>
            <person name="Gendler K."/>
            <person name="Hauser C."/>
            <person name="Lamb M.R."/>
            <person name="Ledford H."/>
            <person name="Long J.C."/>
            <person name="Minagawa J."/>
            <person name="Page M.D."/>
            <person name="Pan J."/>
            <person name="Pootakham W."/>
            <person name="Roje S."/>
            <person name="Rose A."/>
            <person name="Stahlberg E."/>
            <person name="Terauchi A.M."/>
            <person name="Yang P."/>
            <person name="Ball S."/>
            <person name="Bowler C."/>
            <person name="Dieckmann C.L."/>
            <person name="Gladyshev V.N."/>
            <person name="Green P."/>
            <person name="Jorgensen R."/>
            <person name="Mayfield S."/>
            <person name="Mueller-Roeber B."/>
            <person name="Rajamani S."/>
            <person name="Sayre R.T."/>
            <person name="Brokstein P."/>
            <person name="Dubchak I."/>
            <person name="Goodstein D."/>
            <person name="Hornick L."/>
            <person name="Huang Y.W."/>
            <person name="Jhaveri J."/>
            <person name="Luo Y."/>
            <person name="Martinez D."/>
            <person name="Ngau W.C."/>
            <person name="Otillar B."/>
            <person name="Poliakov A."/>
            <person name="Porter A."/>
            <person name="Szajkowski L."/>
            <person name="Werner G."/>
            <person name="Zhou K."/>
            <person name="Grigoriev I.V."/>
            <person name="Rokhsar D.S."/>
            <person name="Grossman A.R."/>
        </authorList>
    </citation>
    <scope>NUCLEOTIDE SEQUENCE [LARGE SCALE GENOMIC DNA]</scope>
    <source>
        <strain evidence="10">CC-503</strain>
    </source>
</reference>
<evidence type="ECO:0000313" key="10">
    <source>
        <dbReference type="Proteomes" id="UP000006906"/>
    </source>
</evidence>
<dbReference type="PROSITE" id="PS00088">
    <property type="entry name" value="SOD_MN"/>
    <property type="match status" value="1"/>
</dbReference>
<dbReference type="InterPro" id="IPR036314">
    <property type="entry name" value="SOD_C_sf"/>
</dbReference>
<dbReference type="Gramene" id="PNW70040">
    <property type="protein sequence ID" value="PNW70040"/>
    <property type="gene ID" value="CHLRE_17g703176v5"/>
</dbReference>
<evidence type="ECO:0000256" key="2">
    <source>
        <dbReference type="ARBA" id="ARBA00012682"/>
    </source>
</evidence>
<dbReference type="EC" id="1.15.1.1" evidence="2"/>
<dbReference type="GO" id="GO:0046872">
    <property type="term" value="F:metal ion binding"/>
    <property type="evidence" value="ECO:0007669"/>
    <property type="project" value="UniProtKB-KW"/>
</dbReference>
<dbReference type="InterPro" id="IPR036324">
    <property type="entry name" value="Mn/Fe_SOD_N_sf"/>
</dbReference>
<proteinExistence type="inferred from homology"/>
<dbReference type="STRING" id="3055.A0A2K3CP36"/>
<dbReference type="InParanoid" id="A0A2K3CP36"/>